<name>A0A0G0BNW3_9BACT</name>
<dbReference type="EMBL" id="LBPX01000057">
    <property type="protein sequence ID" value="KKP65346.1"/>
    <property type="molecule type" value="Genomic_DNA"/>
</dbReference>
<proteinExistence type="predicted"/>
<sequence length="255" mass="27373">MKKGQILLITVMVLATIMTVVLSVSFQSVTETQVTKLEEDSQRALAAAEAAVEASLNGGGNVTIGEGSLLNFSGSGITGSATVTSLISNKFTTPMIVKDSSYTFYLRTYNPETKAFSGTAVDENVTICFDSGTIDPAIEITLVKNNSRVNKYIIDPASRIQNLTLTPGVGNCPADSNFDYYYSIPRADIVANNAHLIIVRVMYAPTKLIFSRSTDFPPQGSTVSSTATTQTGVSKKVVLFQSYPQIPAEFFTTAF</sequence>
<gene>
    <name evidence="1" type="ORF">UR63_C0057G0009</name>
</gene>
<dbReference type="Proteomes" id="UP000034127">
    <property type="component" value="Unassembled WGS sequence"/>
</dbReference>
<protein>
    <submittedName>
        <fullName evidence="1">Uncharacterized protein</fullName>
    </submittedName>
</protein>
<evidence type="ECO:0000313" key="2">
    <source>
        <dbReference type="Proteomes" id="UP000034127"/>
    </source>
</evidence>
<reference evidence="1 2" key="1">
    <citation type="journal article" date="2015" name="Nature">
        <title>rRNA introns, odd ribosomes, and small enigmatic genomes across a large radiation of phyla.</title>
        <authorList>
            <person name="Brown C.T."/>
            <person name="Hug L.A."/>
            <person name="Thomas B.C."/>
            <person name="Sharon I."/>
            <person name="Castelle C.J."/>
            <person name="Singh A."/>
            <person name="Wilkins M.J."/>
            <person name="Williams K.H."/>
            <person name="Banfield J.F."/>
        </authorList>
    </citation>
    <scope>NUCLEOTIDE SEQUENCE [LARGE SCALE GENOMIC DNA]</scope>
</reference>
<evidence type="ECO:0000313" key="1">
    <source>
        <dbReference type="EMBL" id="KKP65346.1"/>
    </source>
</evidence>
<comment type="caution">
    <text evidence="1">The sequence shown here is derived from an EMBL/GenBank/DDBJ whole genome shotgun (WGS) entry which is preliminary data.</text>
</comment>
<accession>A0A0G0BNW3</accession>
<organism evidence="1 2">
    <name type="scientific">Candidatus Roizmanbacteria bacterium GW2011_GWC2_35_12</name>
    <dbReference type="NCBI Taxonomy" id="1618485"/>
    <lineage>
        <taxon>Bacteria</taxon>
        <taxon>Candidatus Roizmaniibacteriota</taxon>
    </lineage>
</organism>
<dbReference type="AlphaFoldDB" id="A0A0G0BNW3"/>